<proteinExistence type="predicted"/>
<dbReference type="EMBL" id="OZ004260">
    <property type="protein sequence ID" value="CAK7921089.1"/>
    <property type="molecule type" value="Genomic_DNA"/>
</dbReference>
<evidence type="ECO:0000256" key="2">
    <source>
        <dbReference type="SAM" id="Phobius"/>
    </source>
</evidence>
<dbReference type="InterPro" id="IPR051009">
    <property type="entry name" value="PRM"/>
</dbReference>
<organism evidence="3 4">
    <name type="scientific">[Candida] anglica</name>
    <dbReference type="NCBI Taxonomy" id="148631"/>
    <lineage>
        <taxon>Eukaryota</taxon>
        <taxon>Fungi</taxon>
        <taxon>Dikarya</taxon>
        <taxon>Ascomycota</taxon>
        <taxon>Saccharomycotina</taxon>
        <taxon>Pichiomycetes</taxon>
        <taxon>Debaryomycetaceae</taxon>
        <taxon>Kurtzmaniella</taxon>
    </lineage>
</organism>
<keyword evidence="4" id="KW-1185">Reference proteome</keyword>
<sequence length="360" mass="39144">MTTFTTVTLKRHDHHHHKRNSIPTQTNTETQVVNVVQRDASKTTTTSSTKTKDDSKTTTTSSTKTKDNSKTTTTSSTKTNDDKPKITTTSDSETETALPTLSMPSLSTSTTSYSYSLTVPNSEPTQSSGTSSTSNPYIYRTNLPDNLVFIVIGAVIGFLLITILVVRTFISLSARRRAKADSEKYVHNSNGIFFSGGDYTSCNSSFIDFSEKSPYTNSSASSLHLLAKNAASNISDSSSSNASSQGRTYMNSVQGKNAMDQPNNRGSMYISPVLEVMNQNRSQYQLPVQHKGIFDNRSGEVSAIGSGFGSDGNMSGSDTGLLDDFEISLELPDELDDDRSTMPKLSRTPSQILDNFLDNI</sequence>
<feature type="compositionally biased region" description="Low complexity" evidence="1">
    <location>
        <begin position="24"/>
        <end position="49"/>
    </location>
</feature>
<feature type="compositionally biased region" description="Low complexity" evidence="1">
    <location>
        <begin position="98"/>
        <end position="118"/>
    </location>
</feature>
<keyword evidence="2" id="KW-0812">Transmembrane</keyword>
<gene>
    <name evidence="3" type="ORF">CAAN4_H10000</name>
</gene>
<keyword evidence="2" id="KW-0472">Membrane</keyword>
<dbReference type="PANTHER" id="PTHR36089:SF1">
    <property type="entry name" value="CHITIN SYNTHASE 3 COMPLEX PROTEIN CSI2-RELATED"/>
    <property type="match status" value="1"/>
</dbReference>
<dbReference type="Proteomes" id="UP001497600">
    <property type="component" value="Chromosome H"/>
</dbReference>
<keyword evidence="2" id="KW-1133">Transmembrane helix</keyword>
<reference evidence="3 4" key="1">
    <citation type="submission" date="2024-01" db="EMBL/GenBank/DDBJ databases">
        <authorList>
            <consortium name="Genoscope - CEA"/>
            <person name="William W."/>
        </authorList>
    </citation>
    <scope>NUCLEOTIDE SEQUENCE [LARGE SCALE GENOMIC DNA]</scope>
    <source>
        <strain evidence="3 4">29B2s-10</strain>
    </source>
</reference>
<feature type="compositionally biased region" description="Basic residues" evidence="1">
    <location>
        <begin position="9"/>
        <end position="20"/>
    </location>
</feature>
<protein>
    <submittedName>
        <fullName evidence="3">Uncharacterized protein</fullName>
    </submittedName>
</protein>
<name>A0ABP0EK73_9ASCO</name>
<feature type="compositionally biased region" description="Polar residues" evidence="1">
    <location>
        <begin position="119"/>
        <end position="135"/>
    </location>
</feature>
<evidence type="ECO:0000256" key="1">
    <source>
        <dbReference type="SAM" id="MobiDB-lite"/>
    </source>
</evidence>
<evidence type="ECO:0000313" key="4">
    <source>
        <dbReference type="Proteomes" id="UP001497600"/>
    </source>
</evidence>
<accession>A0ABP0EK73</accession>
<feature type="transmembrane region" description="Helical" evidence="2">
    <location>
        <begin position="147"/>
        <end position="170"/>
    </location>
</feature>
<feature type="compositionally biased region" description="Polar residues" evidence="1">
    <location>
        <begin position="86"/>
        <end position="97"/>
    </location>
</feature>
<dbReference type="PANTHER" id="PTHR36089">
    <property type="entry name" value="CHITIN SYNTHASE 3 COMPLEX PROTEIN CSI2-RELATED"/>
    <property type="match status" value="1"/>
</dbReference>
<feature type="region of interest" description="Disordered" evidence="1">
    <location>
        <begin position="1"/>
        <end position="135"/>
    </location>
</feature>
<evidence type="ECO:0000313" key="3">
    <source>
        <dbReference type="EMBL" id="CAK7921089.1"/>
    </source>
</evidence>